<evidence type="ECO:0000256" key="10">
    <source>
        <dbReference type="ARBA" id="ARBA00022982"/>
    </source>
</evidence>
<evidence type="ECO:0000256" key="8">
    <source>
        <dbReference type="ARBA" id="ARBA00022692"/>
    </source>
</evidence>
<dbReference type="EC" id="7.1.1.2" evidence="4 17"/>
<evidence type="ECO:0000256" key="2">
    <source>
        <dbReference type="ARBA" id="ARBA00004225"/>
    </source>
</evidence>
<feature type="transmembrane region" description="Helical" evidence="17">
    <location>
        <begin position="242"/>
        <end position="260"/>
    </location>
</feature>
<keyword evidence="13 17" id="KW-0830">Ubiquinone</keyword>
<comment type="similarity">
    <text evidence="3 17">Belongs to the complex I subunit 4 family.</text>
</comment>
<evidence type="ECO:0000256" key="4">
    <source>
        <dbReference type="ARBA" id="ARBA00012944"/>
    </source>
</evidence>
<accession>W5R4N6</accession>
<feature type="transmembrane region" description="Helical" evidence="17">
    <location>
        <begin position="12"/>
        <end position="37"/>
    </location>
</feature>
<evidence type="ECO:0000256" key="3">
    <source>
        <dbReference type="ARBA" id="ARBA00009025"/>
    </source>
</evidence>
<keyword evidence="12 17" id="KW-0520">NAD</keyword>
<dbReference type="InterPro" id="IPR003918">
    <property type="entry name" value="NADH_UbQ_OxRdtase"/>
</dbReference>
<keyword evidence="6 17" id="KW-0813">Transport</keyword>
<gene>
    <name evidence="20" type="primary">NAD4</name>
</gene>
<comment type="function">
    <text evidence="1">Core subunit of the mitochondrial membrane respiratory chain NADH dehydrogenase (Complex I) that is believed to belong to the minimal assembly required for catalysis. Complex I functions in the transfer of electrons from NADH to the respiratory chain. The immediate electron acceptor for the enzyme is believed to be ubiquinone.</text>
</comment>
<dbReference type="AlphaFoldDB" id="W5R4N6"/>
<dbReference type="PANTHER" id="PTHR43507">
    <property type="entry name" value="NADH-UBIQUINONE OXIDOREDUCTASE CHAIN 4"/>
    <property type="match status" value="1"/>
</dbReference>
<evidence type="ECO:0000256" key="11">
    <source>
        <dbReference type="ARBA" id="ARBA00022989"/>
    </source>
</evidence>
<organism evidence="20">
    <name type="scientific">Cryptocellus narino</name>
    <dbReference type="NCBI Taxonomy" id="1329480"/>
    <lineage>
        <taxon>Eukaryota</taxon>
        <taxon>Metazoa</taxon>
        <taxon>Ecdysozoa</taxon>
        <taxon>Arthropoda</taxon>
        <taxon>Chelicerata</taxon>
        <taxon>Arachnida</taxon>
        <taxon>Ricinulei</taxon>
        <taxon>Ricinoididae</taxon>
        <taxon>Cryptocellus</taxon>
    </lineage>
</organism>
<keyword evidence="9" id="KW-1278">Translocase</keyword>
<dbReference type="PANTHER" id="PTHR43507:SF20">
    <property type="entry name" value="NADH-UBIQUINONE OXIDOREDUCTASE CHAIN 4"/>
    <property type="match status" value="1"/>
</dbReference>
<comment type="function">
    <text evidence="17">Core subunit of the mitochondrial membrane respiratory chain NADH dehydrogenase (Complex I) which catalyzes electron transfer from NADH through the respiratory chain, using ubiquinone as an electron acceptor. Essential for the catalytic activity and assembly of complex I.</text>
</comment>
<feature type="transmembrane region" description="Helical" evidence="17">
    <location>
        <begin position="176"/>
        <end position="198"/>
    </location>
</feature>
<feature type="transmembrane region" description="Helical" evidence="17">
    <location>
        <begin position="210"/>
        <end position="230"/>
    </location>
</feature>
<geneLocation type="mitochondrion" evidence="20"/>
<dbReference type="EMBL" id="KC688690">
    <property type="protein sequence ID" value="AGL11927.1"/>
    <property type="molecule type" value="Genomic_DNA"/>
</dbReference>
<keyword evidence="14 17" id="KW-0496">Mitochondrion</keyword>
<evidence type="ECO:0000256" key="12">
    <source>
        <dbReference type="ARBA" id="ARBA00023027"/>
    </source>
</evidence>
<keyword evidence="8 17" id="KW-0812">Transmembrane</keyword>
<keyword evidence="15 17" id="KW-0472">Membrane</keyword>
<feature type="domain" description="NADH:quinone oxidoreductase/Mrp antiporter transmembrane" evidence="18">
    <location>
        <begin position="103"/>
        <end position="384"/>
    </location>
</feature>
<feature type="transmembrane region" description="Helical" evidence="17">
    <location>
        <begin position="295"/>
        <end position="316"/>
    </location>
</feature>
<keyword evidence="7 17" id="KW-0679">Respiratory chain</keyword>
<keyword evidence="10 17" id="KW-0249">Electron transport</keyword>
<dbReference type="GO" id="GO:0008137">
    <property type="term" value="F:NADH dehydrogenase (ubiquinone) activity"/>
    <property type="evidence" value="ECO:0007669"/>
    <property type="project" value="UniProtKB-UniRule"/>
</dbReference>
<dbReference type="Pfam" id="PF00361">
    <property type="entry name" value="Proton_antipo_M"/>
    <property type="match status" value="1"/>
</dbReference>
<comment type="subcellular location">
    <subcellularLocation>
        <location evidence="2 17">Mitochondrion membrane</location>
        <topology evidence="2 17">Multi-pass membrane protein</topology>
    </subcellularLocation>
</comment>
<evidence type="ECO:0000313" key="20">
    <source>
        <dbReference type="EMBL" id="AGL11927.1"/>
    </source>
</evidence>
<keyword evidence="11 17" id="KW-1133">Transmembrane helix</keyword>
<evidence type="ECO:0000256" key="5">
    <source>
        <dbReference type="ARBA" id="ARBA00021006"/>
    </source>
</evidence>
<dbReference type="GO" id="GO:0031966">
    <property type="term" value="C:mitochondrial membrane"/>
    <property type="evidence" value="ECO:0007669"/>
    <property type="project" value="UniProtKB-SubCell"/>
</dbReference>
<dbReference type="PRINTS" id="PR01437">
    <property type="entry name" value="NUOXDRDTASE4"/>
</dbReference>
<evidence type="ECO:0000256" key="9">
    <source>
        <dbReference type="ARBA" id="ARBA00022967"/>
    </source>
</evidence>
<feature type="transmembrane region" description="Helical" evidence="17">
    <location>
        <begin position="267"/>
        <end position="289"/>
    </location>
</feature>
<sequence>MSLLLGLFGMVVVTYWLDACLVSLFLLLIVFFLFSFFGKLGYVGLSWCFGFDLMSLCMVVISCWIVFLMYLSCGDYLVNFGCFYSFVLGLLMLFLYLSFSVVDLFLFYVSFESVLIPTLILIVGWGFQPERLYAGLYMLFYTLFASLPLLLCLIVMYEHFYSMSFFVLGDFVVGDWWVYVLLLAFLVKLPMYFLHLWLPRAHVEAPVSGSMVLAGVLLKLGGYGMFRIYLLVKFWLVSGSAYLLSVGLVGGVVTSLVCVGQVDVKMLVAYSSVVHMSLVLGGLISGSLLGMYGGLVMMLAHGLCSSCLFCLVNVLYERVHSRSVVLISGMIMLYPVLAMWWFLVCVCNMSAPPSFGLLGELMLLSGMVCYSYIMMIPLCFMSFFSALFSLYLFNVVQHGSGWYIWFGGFIFMREYLLFFFHWLPLNVMFIGFNYWSD</sequence>
<reference evidence="20" key="1">
    <citation type="submission" date="2013-02" db="EMBL/GenBank/DDBJ databases">
        <title>Variation between mitochondrial genomes of Ricinulei.</title>
        <authorList>
            <person name="Fahrein K."/>
            <person name="Podsiadlowski L."/>
            <person name="Talarico G."/>
        </authorList>
    </citation>
    <scope>NUCLEOTIDE SEQUENCE</scope>
</reference>
<feature type="transmembrane region" description="Helical" evidence="17">
    <location>
        <begin position="134"/>
        <end position="156"/>
    </location>
</feature>
<evidence type="ECO:0000256" key="13">
    <source>
        <dbReference type="ARBA" id="ARBA00023075"/>
    </source>
</evidence>
<protein>
    <recommendedName>
        <fullName evidence="5 17">NADH-ubiquinone oxidoreductase chain 4</fullName>
        <ecNumber evidence="4 17">7.1.1.2</ecNumber>
    </recommendedName>
</protein>
<feature type="domain" description="NADH:ubiquinone oxidoreductase chain 4 N-terminal" evidence="19">
    <location>
        <begin position="6"/>
        <end position="97"/>
    </location>
</feature>
<evidence type="ECO:0000256" key="1">
    <source>
        <dbReference type="ARBA" id="ARBA00003257"/>
    </source>
</evidence>
<dbReference type="GO" id="GO:0015990">
    <property type="term" value="P:electron transport coupled proton transport"/>
    <property type="evidence" value="ECO:0007669"/>
    <property type="project" value="TreeGrafter"/>
</dbReference>
<dbReference type="InterPro" id="IPR001750">
    <property type="entry name" value="ND/Mrp_TM"/>
</dbReference>
<dbReference type="GO" id="GO:0003954">
    <property type="term" value="F:NADH dehydrogenase activity"/>
    <property type="evidence" value="ECO:0007669"/>
    <property type="project" value="TreeGrafter"/>
</dbReference>
<evidence type="ECO:0000256" key="14">
    <source>
        <dbReference type="ARBA" id="ARBA00023128"/>
    </source>
</evidence>
<feature type="transmembrane region" description="Helical" evidence="17">
    <location>
        <begin position="49"/>
        <end position="70"/>
    </location>
</feature>
<evidence type="ECO:0000256" key="17">
    <source>
        <dbReference type="RuleBase" id="RU003297"/>
    </source>
</evidence>
<feature type="transmembrane region" description="Helical" evidence="17">
    <location>
        <begin position="323"/>
        <end position="343"/>
    </location>
</feature>
<evidence type="ECO:0000256" key="15">
    <source>
        <dbReference type="ARBA" id="ARBA00023136"/>
    </source>
</evidence>
<dbReference type="GO" id="GO:0048039">
    <property type="term" value="F:ubiquinone binding"/>
    <property type="evidence" value="ECO:0007669"/>
    <property type="project" value="TreeGrafter"/>
</dbReference>
<dbReference type="InterPro" id="IPR000260">
    <property type="entry name" value="NADH4_N"/>
</dbReference>
<evidence type="ECO:0000256" key="16">
    <source>
        <dbReference type="ARBA" id="ARBA00049551"/>
    </source>
</evidence>
<feature type="transmembrane region" description="Helical" evidence="17">
    <location>
        <begin position="105"/>
        <end position="127"/>
    </location>
</feature>
<evidence type="ECO:0000259" key="18">
    <source>
        <dbReference type="Pfam" id="PF00361"/>
    </source>
</evidence>
<feature type="transmembrane region" description="Helical" evidence="17">
    <location>
        <begin position="77"/>
        <end position="99"/>
    </location>
</feature>
<dbReference type="Pfam" id="PF01059">
    <property type="entry name" value="Oxidored_q5_N"/>
    <property type="match status" value="1"/>
</dbReference>
<feature type="transmembrane region" description="Helical" evidence="17">
    <location>
        <begin position="363"/>
        <end position="394"/>
    </location>
</feature>
<evidence type="ECO:0000256" key="6">
    <source>
        <dbReference type="ARBA" id="ARBA00022448"/>
    </source>
</evidence>
<comment type="catalytic activity">
    <reaction evidence="16 17">
        <text>a ubiquinone + NADH + 5 H(+)(in) = a ubiquinol + NAD(+) + 4 H(+)(out)</text>
        <dbReference type="Rhea" id="RHEA:29091"/>
        <dbReference type="Rhea" id="RHEA-COMP:9565"/>
        <dbReference type="Rhea" id="RHEA-COMP:9566"/>
        <dbReference type="ChEBI" id="CHEBI:15378"/>
        <dbReference type="ChEBI" id="CHEBI:16389"/>
        <dbReference type="ChEBI" id="CHEBI:17976"/>
        <dbReference type="ChEBI" id="CHEBI:57540"/>
        <dbReference type="ChEBI" id="CHEBI:57945"/>
        <dbReference type="EC" id="7.1.1.2"/>
    </reaction>
</comment>
<evidence type="ECO:0000256" key="7">
    <source>
        <dbReference type="ARBA" id="ARBA00022660"/>
    </source>
</evidence>
<evidence type="ECO:0000259" key="19">
    <source>
        <dbReference type="Pfam" id="PF01059"/>
    </source>
</evidence>
<name>W5R4N6_9ARAC</name>
<dbReference type="GO" id="GO:0042773">
    <property type="term" value="P:ATP synthesis coupled electron transport"/>
    <property type="evidence" value="ECO:0007669"/>
    <property type="project" value="InterPro"/>
</dbReference>
<proteinExistence type="inferred from homology"/>